<dbReference type="EMBL" id="AONQ01000182">
    <property type="protein sequence ID" value="EME67496.1"/>
    <property type="molecule type" value="Genomic_DNA"/>
</dbReference>
<reference evidence="2 3" key="1">
    <citation type="journal article" date="2014" name="Genome Announc.">
        <title>Draft Genome Sequence of Magnetospirillum sp. Strain SO-1, a Freshwater Magnetotactic Bacterium Isolated from the Ol'khovka River, Russia.</title>
        <authorList>
            <person name="Grouzdev D.S."/>
            <person name="Dziuba M.V."/>
            <person name="Sukhacheva M.S."/>
            <person name="Mardanov A.V."/>
            <person name="Beletskiy A.V."/>
            <person name="Kuznetsov B.B."/>
            <person name="Skryabin K.G."/>
        </authorList>
    </citation>
    <scope>NUCLEOTIDE SEQUENCE [LARGE SCALE GENOMIC DNA]</scope>
    <source>
        <strain evidence="2 3">SO-1</strain>
    </source>
</reference>
<feature type="non-terminal residue" evidence="2">
    <location>
        <position position="1"/>
    </location>
</feature>
<keyword evidence="3" id="KW-1185">Reference proteome</keyword>
<organism evidence="2 3">
    <name type="scientific">Paramagnetospirillum caucaseum</name>
    <dbReference type="NCBI Taxonomy" id="1244869"/>
    <lineage>
        <taxon>Bacteria</taxon>
        <taxon>Pseudomonadati</taxon>
        <taxon>Pseudomonadota</taxon>
        <taxon>Alphaproteobacteria</taxon>
        <taxon>Rhodospirillales</taxon>
        <taxon>Magnetospirillaceae</taxon>
        <taxon>Paramagnetospirillum</taxon>
    </lineage>
</organism>
<evidence type="ECO:0000313" key="3">
    <source>
        <dbReference type="Proteomes" id="UP000011744"/>
    </source>
</evidence>
<accession>M2Y337</accession>
<dbReference type="AlphaFoldDB" id="M2Y337"/>
<dbReference type="InterPro" id="IPR018875">
    <property type="entry name" value="Antirepressor_Ant_N"/>
</dbReference>
<protein>
    <submittedName>
        <fullName evidence="2">Phage P22, antirepressor protein, N-terminal domain-containing protein</fullName>
    </submittedName>
</protein>
<dbReference type="Proteomes" id="UP000011744">
    <property type="component" value="Unassembled WGS sequence"/>
</dbReference>
<gene>
    <name evidence="2" type="ORF">H261_23222</name>
</gene>
<dbReference type="OrthoDB" id="8215052at2"/>
<name>M2Y337_9PROT</name>
<comment type="caution">
    <text evidence="2">The sequence shown here is derived from an EMBL/GenBank/DDBJ whole genome shotgun (WGS) entry which is preliminary data.</text>
</comment>
<dbReference type="PRINTS" id="PR01994">
    <property type="entry name" value="ANTIREPRESSR"/>
</dbReference>
<dbReference type="PATRIC" id="fig|1244869.3.peg.4502"/>
<dbReference type="STRING" id="1244869.H261_23222"/>
<proteinExistence type="predicted"/>
<dbReference type="Pfam" id="PF10547">
    <property type="entry name" value="P22_AR_N"/>
    <property type="match status" value="1"/>
</dbReference>
<dbReference type="eggNOG" id="COG3378">
    <property type="taxonomic scope" value="Bacteria"/>
</dbReference>
<evidence type="ECO:0000259" key="1">
    <source>
        <dbReference type="Pfam" id="PF10547"/>
    </source>
</evidence>
<dbReference type="RefSeq" id="WP_008622767.1">
    <property type="nucleotide sequence ID" value="NZ_AONQ01000182.1"/>
</dbReference>
<sequence length="278" mass="31169">WAVRRDDRVFVALRPICEALGLAWGSQYNRIRRDSVLAGTVFIMKTVTTTGEKDAVFLPLDYVNGWLFGIQESRIPDPTVRAKVLDYKRECHAVLYRHFFGGAVAVPVEEALPPDDGPGGAEEEIDRSDIGTFIALVRECRSTWGRPAAQRLWRQLPLPQPDGPDISAALTPEQMWWRRRLSDGNLIPGRSGWPPQVRCGDLLDAYVADMRRLNPLRSREGLSCAMAKSLFVMVPGLTRRRHAGDGTARPWVYEVPPLDVCREAFERLTGSPIPPPPC</sequence>
<evidence type="ECO:0000313" key="2">
    <source>
        <dbReference type="EMBL" id="EME67496.1"/>
    </source>
</evidence>
<feature type="domain" description="Antirepressor protein ant N-terminal" evidence="1">
    <location>
        <begin position="2"/>
        <end position="103"/>
    </location>
</feature>